<name>G1QAV3_MYOLU</name>
<keyword evidence="16" id="KW-1185">Reference proteome</keyword>
<evidence type="ECO:0000256" key="1">
    <source>
        <dbReference type="ARBA" id="ARBA00003929"/>
    </source>
</evidence>
<dbReference type="EMBL" id="AAPE02055167">
    <property type="status" value="NOT_ANNOTATED_CDS"/>
    <property type="molecule type" value="Genomic_DNA"/>
</dbReference>
<keyword evidence="6 13" id="KW-0552">Olfaction</keyword>
<dbReference type="SUPFAM" id="SSF81321">
    <property type="entry name" value="Family A G protein-coupled receptor-like"/>
    <property type="match status" value="1"/>
</dbReference>
<evidence type="ECO:0000256" key="5">
    <source>
        <dbReference type="ARBA" id="ARBA00022692"/>
    </source>
</evidence>
<dbReference type="OMA" id="CNPLVYM"/>
<dbReference type="GO" id="GO:0004930">
    <property type="term" value="F:G protein-coupled receptor activity"/>
    <property type="evidence" value="ECO:0007669"/>
    <property type="project" value="UniProtKB-KW"/>
</dbReference>
<dbReference type="GeneTree" id="ENSGT01010000222320"/>
<dbReference type="InterPro" id="IPR017452">
    <property type="entry name" value="GPCR_Rhodpsn_7TM"/>
</dbReference>
<dbReference type="InterPro" id="IPR000276">
    <property type="entry name" value="GPCR_Rhodpsn"/>
</dbReference>
<evidence type="ECO:0000256" key="7">
    <source>
        <dbReference type="ARBA" id="ARBA00022989"/>
    </source>
</evidence>
<keyword evidence="5 12" id="KW-0812">Transmembrane</keyword>
<reference evidence="15" key="2">
    <citation type="submission" date="2025-08" db="UniProtKB">
        <authorList>
            <consortium name="Ensembl"/>
        </authorList>
    </citation>
    <scope>IDENTIFICATION</scope>
</reference>
<evidence type="ECO:0000256" key="4">
    <source>
        <dbReference type="ARBA" id="ARBA00022606"/>
    </source>
</evidence>
<dbReference type="AlphaFoldDB" id="G1QAV3"/>
<comment type="subcellular location">
    <subcellularLocation>
        <location evidence="2 13">Cell membrane</location>
        <topology evidence="2 13">Multi-pass membrane protein</topology>
    </subcellularLocation>
</comment>
<keyword evidence="9 13" id="KW-0472">Membrane</keyword>
<feature type="transmembrane region" description="Helical" evidence="13">
    <location>
        <begin position="41"/>
        <end position="63"/>
    </location>
</feature>
<dbReference type="Pfam" id="PF13853">
    <property type="entry name" value="7tm_4"/>
    <property type="match status" value="1"/>
</dbReference>
<dbReference type="HOGENOM" id="CLU_012526_1_0_1"/>
<dbReference type="Gene3D" id="1.20.1070.10">
    <property type="entry name" value="Rhodopsin 7-helix transmembrane proteins"/>
    <property type="match status" value="1"/>
</dbReference>
<dbReference type="GO" id="GO:0005886">
    <property type="term" value="C:plasma membrane"/>
    <property type="evidence" value="ECO:0007669"/>
    <property type="project" value="UniProtKB-SubCell"/>
</dbReference>
<dbReference type="PROSITE" id="PS00237">
    <property type="entry name" value="G_PROTEIN_RECEP_F1_1"/>
    <property type="match status" value="1"/>
</dbReference>
<dbReference type="PANTHER" id="PTHR48018">
    <property type="entry name" value="OLFACTORY RECEPTOR"/>
    <property type="match status" value="1"/>
</dbReference>
<keyword evidence="10 12" id="KW-0675">Receptor</keyword>
<evidence type="ECO:0000256" key="11">
    <source>
        <dbReference type="ARBA" id="ARBA00023224"/>
    </source>
</evidence>
<keyword evidence="4 13" id="KW-0716">Sensory transduction</keyword>
<evidence type="ECO:0000256" key="13">
    <source>
        <dbReference type="RuleBase" id="RU363047"/>
    </source>
</evidence>
<feature type="transmembrane region" description="Helical" evidence="13">
    <location>
        <begin position="289"/>
        <end position="307"/>
    </location>
</feature>
<dbReference type="eggNOG" id="ENOG502QVH7">
    <property type="taxonomic scope" value="Eukaryota"/>
</dbReference>
<reference evidence="15 16" key="1">
    <citation type="journal article" date="2011" name="Nature">
        <title>A high-resolution map of human evolutionary constraint using 29 mammals.</title>
        <authorList>
            <person name="Lindblad-Toh K."/>
            <person name="Garber M."/>
            <person name="Zuk O."/>
            <person name="Lin M.F."/>
            <person name="Parker B.J."/>
            <person name="Washietl S."/>
            <person name="Kheradpour P."/>
            <person name="Ernst J."/>
            <person name="Jordan G."/>
            <person name="Mauceli E."/>
            <person name="Ward L.D."/>
            <person name="Lowe C.B."/>
            <person name="Holloway A.K."/>
            <person name="Clamp M."/>
            <person name="Gnerre S."/>
            <person name="Alfoldi J."/>
            <person name="Beal K."/>
            <person name="Chang J."/>
            <person name="Clawson H."/>
            <person name="Cuff J."/>
            <person name="Di Palma F."/>
            <person name="Fitzgerald S."/>
            <person name="Flicek P."/>
            <person name="Guttman M."/>
            <person name="Hubisz M.J."/>
            <person name="Jaffe D.B."/>
            <person name="Jungreis I."/>
            <person name="Kent W.J."/>
            <person name="Kostka D."/>
            <person name="Lara M."/>
            <person name="Martins A.L."/>
            <person name="Massingham T."/>
            <person name="Moltke I."/>
            <person name="Raney B.J."/>
            <person name="Rasmussen M.D."/>
            <person name="Robinson J."/>
            <person name="Stark A."/>
            <person name="Vilella A.J."/>
            <person name="Wen J."/>
            <person name="Xie X."/>
            <person name="Zody M.C."/>
            <person name="Baldwin J."/>
            <person name="Bloom T."/>
            <person name="Chin C.W."/>
            <person name="Heiman D."/>
            <person name="Nicol R."/>
            <person name="Nusbaum C."/>
            <person name="Young S."/>
            <person name="Wilkinson J."/>
            <person name="Worley K.C."/>
            <person name="Kovar C.L."/>
            <person name="Muzny D.M."/>
            <person name="Gibbs R.A."/>
            <person name="Cree A."/>
            <person name="Dihn H.H."/>
            <person name="Fowler G."/>
            <person name="Jhangiani S."/>
            <person name="Joshi V."/>
            <person name="Lee S."/>
            <person name="Lewis L.R."/>
            <person name="Nazareth L.V."/>
            <person name="Okwuonu G."/>
            <person name="Santibanez J."/>
            <person name="Warren W.C."/>
            <person name="Mardis E.R."/>
            <person name="Weinstock G.M."/>
            <person name="Wilson R.K."/>
            <person name="Delehaunty K."/>
            <person name="Dooling D."/>
            <person name="Fronik C."/>
            <person name="Fulton L."/>
            <person name="Fulton B."/>
            <person name="Graves T."/>
            <person name="Minx P."/>
            <person name="Sodergren E."/>
            <person name="Birney E."/>
            <person name="Margulies E.H."/>
            <person name="Herrero J."/>
            <person name="Green E.D."/>
            <person name="Haussler D."/>
            <person name="Siepel A."/>
            <person name="Goldman N."/>
            <person name="Pollard K.S."/>
            <person name="Pedersen J.S."/>
            <person name="Lander E.S."/>
            <person name="Kellis M."/>
        </authorList>
    </citation>
    <scope>NUCLEOTIDE SEQUENCE [LARGE SCALE GENOMIC DNA]</scope>
</reference>
<reference evidence="15" key="3">
    <citation type="submission" date="2025-09" db="UniProtKB">
        <authorList>
            <consortium name="Ensembl"/>
        </authorList>
    </citation>
    <scope>IDENTIFICATION</scope>
</reference>
<keyword evidence="8 12" id="KW-0297">G-protein coupled receptor</keyword>
<sequence>VGRTDPRHPRMPQARMVAENSSVTEFILAGLTHQPGLQLPLFFLFLGSYMVTAVGNLGLLTLIGLSSHLHTPMYFFLYNLSFIDFCYSTVITPKMLMSFVSEKNVISYAGCMTQLFFFLFFVVSESFILSAMAYDRYVAICNPLVYAATVSPRVCLLLSSGVYVMGFAGAMAHTVCMARLTFCANNLVDHYMCDILPLLELSCTSTHVNVLVVFVVVGIDIGVPSLTIFISYALILSSILHIRSTQGRSKAFSTCSSHMIAVSLFFGSGAFMYLKPSSLLPLSQGKVSSLFYTIVVPMLNPLIYSLRNKDVKVALKRWLHGRSF</sequence>
<comment type="similarity">
    <text evidence="12">Belongs to the G-protein coupled receptor 1 family.</text>
</comment>
<feature type="transmembrane region" description="Helical" evidence="13">
    <location>
        <begin position="105"/>
        <end position="123"/>
    </location>
</feature>
<dbReference type="Proteomes" id="UP000001074">
    <property type="component" value="Unassembled WGS sequence"/>
</dbReference>
<feature type="domain" description="G-protein coupled receptors family 1 profile" evidence="14">
    <location>
        <begin position="55"/>
        <end position="304"/>
    </location>
</feature>
<dbReference type="Ensembl" id="ENSMLUT00000025369.1">
    <property type="protein sequence ID" value="ENSMLUP00000020836.1"/>
    <property type="gene ID" value="ENSMLUG00000024955.1"/>
</dbReference>
<keyword evidence="7 13" id="KW-1133">Transmembrane helix</keyword>
<dbReference type="InParanoid" id="G1QAV3"/>
<evidence type="ECO:0000256" key="12">
    <source>
        <dbReference type="RuleBase" id="RU000688"/>
    </source>
</evidence>
<keyword evidence="3 13" id="KW-1003">Cell membrane</keyword>
<dbReference type="PRINTS" id="PR00237">
    <property type="entry name" value="GPCRRHODOPSN"/>
</dbReference>
<evidence type="ECO:0000256" key="9">
    <source>
        <dbReference type="ARBA" id="ARBA00023136"/>
    </source>
</evidence>
<dbReference type="FunFam" id="1.20.1070.10:FF:000004">
    <property type="entry name" value="Olfactory receptor"/>
    <property type="match status" value="1"/>
</dbReference>
<evidence type="ECO:0000256" key="3">
    <source>
        <dbReference type="ARBA" id="ARBA00022475"/>
    </source>
</evidence>
<protein>
    <recommendedName>
        <fullName evidence="13">Olfactory receptor</fullName>
    </recommendedName>
</protein>
<feature type="transmembrane region" description="Helical" evidence="13">
    <location>
        <begin position="251"/>
        <end position="274"/>
    </location>
</feature>
<feature type="transmembrane region" description="Helical" evidence="13">
    <location>
        <begin position="144"/>
        <end position="165"/>
    </location>
</feature>
<dbReference type="STRING" id="59463.ENSMLUP00000020836"/>
<dbReference type="GO" id="GO:0004984">
    <property type="term" value="F:olfactory receptor activity"/>
    <property type="evidence" value="ECO:0007669"/>
    <property type="project" value="InterPro"/>
</dbReference>
<keyword evidence="11 12" id="KW-0807">Transducer</keyword>
<comment type="function">
    <text evidence="1">Putative odorant or sperm cell receptor.</text>
</comment>
<dbReference type="PRINTS" id="PR00245">
    <property type="entry name" value="OLFACTORYR"/>
</dbReference>
<dbReference type="PROSITE" id="PS50262">
    <property type="entry name" value="G_PROTEIN_RECEP_F1_2"/>
    <property type="match status" value="1"/>
</dbReference>
<evidence type="ECO:0000256" key="2">
    <source>
        <dbReference type="ARBA" id="ARBA00004651"/>
    </source>
</evidence>
<accession>G1QAV3</accession>
<evidence type="ECO:0000256" key="8">
    <source>
        <dbReference type="ARBA" id="ARBA00023040"/>
    </source>
</evidence>
<gene>
    <name evidence="15" type="primary">OR8B8</name>
</gene>
<evidence type="ECO:0000313" key="15">
    <source>
        <dbReference type="Ensembl" id="ENSMLUP00000020836.1"/>
    </source>
</evidence>
<evidence type="ECO:0000313" key="16">
    <source>
        <dbReference type="Proteomes" id="UP000001074"/>
    </source>
</evidence>
<proteinExistence type="inferred from homology"/>
<dbReference type="InterPro" id="IPR000725">
    <property type="entry name" value="Olfact_rcpt"/>
</dbReference>
<dbReference type="CDD" id="cd15405">
    <property type="entry name" value="7tmA_OR8B-like"/>
    <property type="match status" value="1"/>
</dbReference>
<feature type="transmembrane region" description="Helical" evidence="13">
    <location>
        <begin position="210"/>
        <end position="239"/>
    </location>
</feature>
<evidence type="ECO:0000256" key="10">
    <source>
        <dbReference type="ARBA" id="ARBA00023170"/>
    </source>
</evidence>
<feature type="transmembrane region" description="Helical" evidence="13">
    <location>
        <begin position="75"/>
        <end position="93"/>
    </location>
</feature>
<organism evidence="15 16">
    <name type="scientific">Myotis lucifugus</name>
    <name type="common">Little brown bat</name>
    <dbReference type="NCBI Taxonomy" id="59463"/>
    <lineage>
        <taxon>Eukaryota</taxon>
        <taxon>Metazoa</taxon>
        <taxon>Chordata</taxon>
        <taxon>Craniata</taxon>
        <taxon>Vertebrata</taxon>
        <taxon>Euteleostomi</taxon>
        <taxon>Mammalia</taxon>
        <taxon>Eutheria</taxon>
        <taxon>Laurasiatheria</taxon>
        <taxon>Chiroptera</taxon>
        <taxon>Yangochiroptera</taxon>
        <taxon>Vespertilionidae</taxon>
        <taxon>Myotis</taxon>
    </lineage>
</organism>
<evidence type="ECO:0000256" key="6">
    <source>
        <dbReference type="ARBA" id="ARBA00022725"/>
    </source>
</evidence>
<evidence type="ECO:0000259" key="14">
    <source>
        <dbReference type="PROSITE" id="PS50262"/>
    </source>
</evidence>